<reference evidence="3" key="2">
    <citation type="journal article" date="2019" name="Int. J. Syst. Evol. Microbiol.">
        <title>The Global Catalogue of Microorganisms (GCM) 10K type strain sequencing project: providing services to taxonomists for standard genome sequencing and annotation.</title>
        <authorList>
            <consortium name="The Broad Institute Genomics Platform"/>
            <consortium name="The Broad Institute Genome Sequencing Center for Infectious Disease"/>
            <person name="Wu L."/>
            <person name="Ma J."/>
        </authorList>
    </citation>
    <scope>NUCLEOTIDE SEQUENCE [LARGE SCALE GENOMIC DNA]</scope>
    <source>
        <strain evidence="3">TISTR 1906</strain>
    </source>
</reference>
<evidence type="ECO:0000313" key="2">
    <source>
        <dbReference type="EMBL" id="MFD2756747.1"/>
    </source>
</evidence>
<feature type="non-terminal residue" evidence="1">
    <location>
        <position position="73"/>
    </location>
</feature>
<evidence type="ECO:0000313" key="1">
    <source>
        <dbReference type="EMBL" id="MFD2756733.1"/>
    </source>
</evidence>
<comment type="caution">
    <text evidence="1">The sequence shown here is derived from an EMBL/GenBank/DDBJ whole genome shotgun (WGS) entry which is preliminary data.</text>
</comment>
<organism evidence="1 3">
    <name type="scientific">Comamonas terrae</name>
    <dbReference type="NCBI Taxonomy" id="673548"/>
    <lineage>
        <taxon>Bacteria</taxon>
        <taxon>Pseudomonadati</taxon>
        <taxon>Pseudomonadota</taxon>
        <taxon>Betaproteobacteria</taxon>
        <taxon>Burkholderiales</taxon>
        <taxon>Comamonadaceae</taxon>
        <taxon>Comamonas</taxon>
    </lineage>
</organism>
<sequence>MSRPSFSPAERLAAVGWAREDLYSFSRWMFLQRKGFLWRRAMHHAMICDALMRVFNGECKRLIINMPPRYSKT</sequence>
<name>A0ABW5UUX2_9BURK</name>
<protein>
    <submittedName>
        <fullName evidence="1">Terminase</fullName>
    </submittedName>
</protein>
<proteinExistence type="predicted"/>
<evidence type="ECO:0000313" key="3">
    <source>
        <dbReference type="Proteomes" id="UP001597463"/>
    </source>
</evidence>
<accession>A0ABW5UUX2</accession>
<dbReference type="Proteomes" id="UP001597463">
    <property type="component" value="Unassembled WGS sequence"/>
</dbReference>
<reference evidence="1" key="3">
    <citation type="submission" date="2024-09" db="EMBL/GenBank/DDBJ databases">
        <authorList>
            <person name="Sun Q."/>
            <person name="Mori K."/>
        </authorList>
    </citation>
    <scope>NUCLEOTIDE SEQUENCE</scope>
    <source>
        <strain evidence="1">TISTR 1906</strain>
    </source>
</reference>
<keyword evidence="3" id="KW-1185">Reference proteome</keyword>
<gene>
    <name evidence="1" type="ORF">ACFSW6_21930</name>
    <name evidence="2" type="ORF">ACFSW6_22000</name>
</gene>
<reference evidence="1" key="1">
    <citation type="journal article" date="2014" name="Int. J. Syst. Evol. Microbiol.">
        <title>Complete genome of a new Firmicutes species belonging to the dominant human colonic microbiota ('Ruminococcus bicirculans') reveals two chromosomes and a selective capacity to utilize plant glucans.</title>
        <authorList>
            <consortium name="NISC Comparative Sequencing Program"/>
            <person name="Wegmann U."/>
            <person name="Louis P."/>
            <person name="Goesmann A."/>
            <person name="Henrissat B."/>
            <person name="Duncan S.H."/>
            <person name="Flint H.J."/>
        </authorList>
    </citation>
    <scope>NUCLEOTIDE SEQUENCE</scope>
    <source>
        <strain evidence="1">TISTR 1906</strain>
    </source>
</reference>
<dbReference type="EMBL" id="JBHUMV010000023">
    <property type="protein sequence ID" value="MFD2756747.1"/>
    <property type="molecule type" value="Genomic_DNA"/>
</dbReference>
<dbReference type="EMBL" id="JBHUMV010000017">
    <property type="protein sequence ID" value="MFD2756733.1"/>
    <property type="molecule type" value="Genomic_DNA"/>
</dbReference>